<dbReference type="EMBL" id="CP113432">
    <property type="protein sequence ID" value="WAI52570.1"/>
    <property type="molecule type" value="Genomic_DNA"/>
</dbReference>
<feature type="domain" description="AB hydrolase-1" evidence="1">
    <location>
        <begin position="3"/>
        <end position="52"/>
    </location>
</feature>
<reference evidence="2" key="1">
    <citation type="submission" date="2022-11" db="EMBL/GenBank/DDBJ databases">
        <title>Pseudomonas triclosanedens sp. nov., a triclosan degrader isolated from activated sludge.</title>
        <authorList>
            <person name="Yin Y."/>
            <person name="Lu Z."/>
        </authorList>
    </citation>
    <scope>NUCLEOTIDE SEQUENCE</scope>
    <source>
        <strain evidence="2">ZM23</strain>
    </source>
</reference>
<evidence type="ECO:0000259" key="1">
    <source>
        <dbReference type="Pfam" id="PF00561"/>
    </source>
</evidence>
<protein>
    <submittedName>
        <fullName evidence="2">Alpha/beta hydrolase</fullName>
    </submittedName>
</protein>
<organism evidence="2 3">
    <name type="scientific">Pseudomonas triclosanedens</name>
    <dbReference type="NCBI Taxonomy" id="2961893"/>
    <lineage>
        <taxon>Bacteria</taxon>
        <taxon>Pseudomonadati</taxon>
        <taxon>Pseudomonadota</taxon>
        <taxon>Gammaproteobacteria</taxon>
        <taxon>Pseudomonadales</taxon>
        <taxon>Pseudomonadaceae</taxon>
        <taxon>Pseudomonas</taxon>
    </lineage>
</organism>
<dbReference type="Gene3D" id="3.40.50.1820">
    <property type="entry name" value="alpha/beta hydrolase"/>
    <property type="match status" value="1"/>
</dbReference>
<keyword evidence="2" id="KW-0378">Hydrolase</keyword>
<evidence type="ECO:0000313" key="2">
    <source>
        <dbReference type="EMBL" id="WAI52570.1"/>
    </source>
</evidence>
<dbReference type="GO" id="GO:0016787">
    <property type="term" value="F:hydrolase activity"/>
    <property type="evidence" value="ECO:0007669"/>
    <property type="project" value="UniProtKB-KW"/>
</dbReference>
<keyword evidence="3" id="KW-1185">Reference proteome</keyword>
<gene>
    <name evidence="2" type="ORF">OU419_26610</name>
</gene>
<sequence length="90" mass="9950">MSALELKRYILVGHSMGGKVAQLMASRQPEGLEGLVLIAPSLPSPMLLSSEERDRRHCCKVSDEAAFCLIQRPYISKTLLTRRISPRGSP</sequence>
<proteinExistence type="predicted"/>
<dbReference type="InterPro" id="IPR000073">
    <property type="entry name" value="AB_hydrolase_1"/>
</dbReference>
<accession>A0ABY7A8U4</accession>
<dbReference type="Proteomes" id="UP001163624">
    <property type="component" value="Chromosome"/>
</dbReference>
<dbReference type="InterPro" id="IPR029058">
    <property type="entry name" value="AB_hydrolase_fold"/>
</dbReference>
<evidence type="ECO:0000313" key="3">
    <source>
        <dbReference type="Proteomes" id="UP001163624"/>
    </source>
</evidence>
<name>A0ABY7A8U4_9PSED</name>
<dbReference type="Pfam" id="PF00561">
    <property type="entry name" value="Abhydrolase_1"/>
    <property type="match status" value="1"/>
</dbReference>
<dbReference type="SUPFAM" id="SSF53474">
    <property type="entry name" value="alpha/beta-Hydrolases"/>
    <property type="match status" value="1"/>
</dbReference>